<reference evidence="2 3" key="1">
    <citation type="journal article" date="2014" name="Genome Announc.">
        <title>Complete Genome Sequence of Hyphomicrobium nitrativorans Strain NL23, a Denitrifying Bacterium Isolated from Biofilm of a Methanol-Fed Denitrification System Treating Seawater at the Montreal Biodome.</title>
        <authorList>
            <person name="Martineau C."/>
            <person name="Villeneuve C."/>
            <person name="Mauffrey F."/>
            <person name="Villemur R."/>
        </authorList>
    </citation>
    <scope>NUCLEOTIDE SEQUENCE [LARGE SCALE GENOMIC DNA]</scope>
    <source>
        <strain evidence="2">NL23</strain>
    </source>
</reference>
<feature type="domain" description="Rhodanese" evidence="1">
    <location>
        <begin position="145"/>
        <end position="209"/>
    </location>
</feature>
<dbReference type="KEGG" id="hni:W911_13275"/>
<accession>V5SE47</accession>
<dbReference type="Pfam" id="PF00581">
    <property type="entry name" value="Rhodanese"/>
    <property type="match status" value="1"/>
</dbReference>
<dbReference type="Gene3D" id="3.40.250.10">
    <property type="entry name" value="Rhodanese-like domain"/>
    <property type="match status" value="1"/>
</dbReference>
<evidence type="ECO:0000313" key="3">
    <source>
        <dbReference type="Proteomes" id="UP000018542"/>
    </source>
</evidence>
<dbReference type="OrthoDB" id="176845at2"/>
<dbReference type="Proteomes" id="UP000018542">
    <property type="component" value="Chromosome"/>
</dbReference>
<dbReference type="InterPro" id="IPR022376">
    <property type="entry name" value="PQQ_CXXCW"/>
</dbReference>
<evidence type="ECO:0000259" key="1">
    <source>
        <dbReference type="PROSITE" id="PS50206"/>
    </source>
</evidence>
<dbReference type="NCBIfam" id="TIGR03865">
    <property type="entry name" value="PQQ_CXXCW"/>
    <property type="match status" value="1"/>
</dbReference>
<proteinExistence type="predicted"/>
<protein>
    <submittedName>
        <fullName evidence="2">PQQ-dependent catabolism-associated CXXCW motif protein</fullName>
    </submittedName>
</protein>
<sequence length="214" mass="23795">MSFGVVQRSSGVRLGCVTAVSVTTGAFSTSARTRAWIAAAVFVLLSTPHISAAIAGDVPELEGYRTDDYRAPVPLTLKGARTIDADDAEKIVREGRALFVDVYPRAKKPPNLPKGTIWRDPTHMSMKGAHWLPNVGYGVLSDEFEDYFKTRLATLTENDPARPVVFFCQRNCWMSWNAAKRALEWGYTDVLWFSEGTDAWQEHGFDLVKVEPVP</sequence>
<name>V5SE47_9HYPH</name>
<dbReference type="EMBL" id="CP006912">
    <property type="protein sequence ID" value="AHB49161.1"/>
    <property type="molecule type" value="Genomic_DNA"/>
</dbReference>
<gene>
    <name evidence="2" type="ORF">W911_13275</name>
</gene>
<keyword evidence="3" id="KW-1185">Reference proteome</keyword>
<dbReference type="InterPro" id="IPR036873">
    <property type="entry name" value="Rhodanese-like_dom_sf"/>
</dbReference>
<dbReference type="HOGENOM" id="CLU_094703_0_0_5"/>
<dbReference type="CDD" id="cd00158">
    <property type="entry name" value="RHOD"/>
    <property type="match status" value="1"/>
</dbReference>
<dbReference type="SUPFAM" id="SSF52821">
    <property type="entry name" value="Rhodanese/Cell cycle control phosphatase"/>
    <property type="match status" value="1"/>
</dbReference>
<dbReference type="PROSITE" id="PS50206">
    <property type="entry name" value="RHODANESE_3"/>
    <property type="match status" value="1"/>
</dbReference>
<dbReference type="PATRIC" id="fig|1029756.8.peg.2764"/>
<dbReference type="STRING" id="1029756.W911_13275"/>
<organism evidence="2 3">
    <name type="scientific">Hyphomicrobium nitrativorans NL23</name>
    <dbReference type="NCBI Taxonomy" id="1029756"/>
    <lineage>
        <taxon>Bacteria</taxon>
        <taxon>Pseudomonadati</taxon>
        <taxon>Pseudomonadota</taxon>
        <taxon>Alphaproteobacteria</taxon>
        <taxon>Hyphomicrobiales</taxon>
        <taxon>Hyphomicrobiaceae</taxon>
        <taxon>Hyphomicrobium</taxon>
    </lineage>
</organism>
<dbReference type="InterPro" id="IPR001763">
    <property type="entry name" value="Rhodanese-like_dom"/>
</dbReference>
<evidence type="ECO:0000313" key="2">
    <source>
        <dbReference type="EMBL" id="AHB49161.1"/>
    </source>
</evidence>
<dbReference type="AlphaFoldDB" id="V5SE47"/>